<organism evidence="2 3">
    <name type="scientific">Subtercola lobariae</name>
    <dbReference type="NCBI Taxonomy" id="1588641"/>
    <lineage>
        <taxon>Bacteria</taxon>
        <taxon>Bacillati</taxon>
        <taxon>Actinomycetota</taxon>
        <taxon>Actinomycetes</taxon>
        <taxon>Micrococcales</taxon>
        <taxon>Microbacteriaceae</taxon>
        <taxon>Subtercola</taxon>
    </lineage>
</organism>
<evidence type="ECO:0000256" key="1">
    <source>
        <dbReference type="SAM" id="SignalP"/>
    </source>
</evidence>
<accession>A0A917B4P7</accession>
<reference evidence="2 3" key="1">
    <citation type="journal article" date="2014" name="Int. J. Syst. Evol. Microbiol.">
        <title>Complete genome sequence of Corynebacterium casei LMG S-19264T (=DSM 44701T), isolated from a smear-ripened cheese.</title>
        <authorList>
            <consortium name="US DOE Joint Genome Institute (JGI-PGF)"/>
            <person name="Walter F."/>
            <person name="Albersmeier A."/>
            <person name="Kalinowski J."/>
            <person name="Ruckert C."/>
        </authorList>
    </citation>
    <scope>NUCLEOTIDE SEQUENCE [LARGE SCALE GENOMIC DNA]</scope>
    <source>
        <strain evidence="2 3">CGMCC 1.12976</strain>
    </source>
</reference>
<name>A0A917B4P7_9MICO</name>
<keyword evidence="3" id="KW-1185">Reference proteome</keyword>
<keyword evidence="1" id="KW-0732">Signal</keyword>
<comment type="caution">
    <text evidence="2">The sequence shown here is derived from an EMBL/GenBank/DDBJ whole genome shotgun (WGS) entry which is preliminary data.</text>
</comment>
<evidence type="ECO:0008006" key="4">
    <source>
        <dbReference type="Google" id="ProtNLM"/>
    </source>
</evidence>
<dbReference type="PROSITE" id="PS51257">
    <property type="entry name" value="PROKAR_LIPOPROTEIN"/>
    <property type="match status" value="1"/>
</dbReference>
<dbReference type="AlphaFoldDB" id="A0A917B4P7"/>
<feature type="signal peptide" evidence="1">
    <location>
        <begin position="1"/>
        <end position="25"/>
    </location>
</feature>
<gene>
    <name evidence="2" type="ORF">GCM10011399_11760</name>
</gene>
<evidence type="ECO:0000313" key="3">
    <source>
        <dbReference type="Proteomes" id="UP000598775"/>
    </source>
</evidence>
<sequence>MKRRLLIGLTLSAASAFLLSGCAVANVISPPFAAAIYATPADAAGAADAVAIPGWVPADATNIRIKTDETKHASIVMFTPTATPPTFTACDPATDPQVDQNSKAPALDETWWPQAINPGTGVTCFGPWHLFGQDGAYYGWTP</sequence>
<protein>
    <recommendedName>
        <fullName evidence="4">Lipoprotein</fullName>
    </recommendedName>
</protein>
<evidence type="ECO:0000313" key="2">
    <source>
        <dbReference type="EMBL" id="GGF19788.1"/>
    </source>
</evidence>
<dbReference type="EMBL" id="BMGP01000002">
    <property type="protein sequence ID" value="GGF19788.1"/>
    <property type="molecule type" value="Genomic_DNA"/>
</dbReference>
<proteinExistence type="predicted"/>
<dbReference type="Proteomes" id="UP000598775">
    <property type="component" value="Unassembled WGS sequence"/>
</dbReference>
<feature type="chain" id="PRO_5039116122" description="Lipoprotein" evidence="1">
    <location>
        <begin position="26"/>
        <end position="142"/>
    </location>
</feature>